<reference evidence="1 2" key="1">
    <citation type="journal article" date="2019" name="Int. J. Syst. Evol. Microbiol.">
        <title>The Global Catalogue of Microorganisms (GCM) 10K type strain sequencing project: providing services to taxonomists for standard genome sequencing and annotation.</title>
        <authorList>
            <consortium name="The Broad Institute Genomics Platform"/>
            <consortium name="The Broad Institute Genome Sequencing Center for Infectious Disease"/>
            <person name="Wu L."/>
            <person name="Ma J."/>
        </authorList>
    </citation>
    <scope>NUCLEOTIDE SEQUENCE [LARGE SCALE GENOMIC DNA]</scope>
    <source>
        <strain evidence="1 2">JCM 14545</strain>
    </source>
</reference>
<accession>A0ABN2SW04</accession>
<proteinExistence type="predicted"/>
<gene>
    <name evidence="1" type="ORF">GCM10009754_86040</name>
</gene>
<protein>
    <submittedName>
        <fullName evidence="1">Uncharacterized protein</fullName>
    </submittedName>
</protein>
<name>A0ABN2SW04_9PSEU</name>
<evidence type="ECO:0000313" key="2">
    <source>
        <dbReference type="Proteomes" id="UP001501116"/>
    </source>
</evidence>
<dbReference type="Proteomes" id="UP001501116">
    <property type="component" value="Unassembled WGS sequence"/>
</dbReference>
<evidence type="ECO:0000313" key="1">
    <source>
        <dbReference type="EMBL" id="GAA1993525.1"/>
    </source>
</evidence>
<dbReference type="RefSeq" id="WP_344431919.1">
    <property type="nucleotide sequence ID" value="NZ_BAAANN010000072.1"/>
</dbReference>
<sequence>MDADDLALGVIVDLVAEYHRFGVLLGELVRDNAAVEDRVPLYRHLIATSADLAHRFGEESERYRHRADSWQAGLDRIYQEL</sequence>
<organism evidence="1 2">
    <name type="scientific">Amycolatopsis minnesotensis</name>
    <dbReference type="NCBI Taxonomy" id="337894"/>
    <lineage>
        <taxon>Bacteria</taxon>
        <taxon>Bacillati</taxon>
        <taxon>Actinomycetota</taxon>
        <taxon>Actinomycetes</taxon>
        <taxon>Pseudonocardiales</taxon>
        <taxon>Pseudonocardiaceae</taxon>
        <taxon>Amycolatopsis</taxon>
    </lineage>
</organism>
<comment type="caution">
    <text evidence="1">The sequence shown here is derived from an EMBL/GenBank/DDBJ whole genome shotgun (WGS) entry which is preliminary data.</text>
</comment>
<keyword evidence="2" id="KW-1185">Reference proteome</keyword>
<dbReference type="EMBL" id="BAAANN010000072">
    <property type="protein sequence ID" value="GAA1993525.1"/>
    <property type="molecule type" value="Genomic_DNA"/>
</dbReference>